<feature type="DNA-binding region" description="H-T-H motif" evidence="4">
    <location>
        <begin position="31"/>
        <end position="50"/>
    </location>
</feature>
<evidence type="ECO:0000313" key="7">
    <source>
        <dbReference type="Proteomes" id="UP000248764"/>
    </source>
</evidence>
<dbReference type="InterPro" id="IPR036271">
    <property type="entry name" value="Tet_transcr_reg_TetR-rel_C_sf"/>
</dbReference>
<dbReference type="InterPro" id="IPR054156">
    <property type="entry name" value="YxaF_TetR_C"/>
</dbReference>
<evidence type="ECO:0000313" key="6">
    <source>
        <dbReference type="EMBL" id="PZF83917.1"/>
    </source>
</evidence>
<organism evidence="6 7">
    <name type="scientific">Jiangella anatolica</name>
    <dbReference type="NCBI Taxonomy" id="2670374"/>
    <lineage>
        <taxon>Bacteria</taxon>
        <taxon>Bacillati</taxon>
        <taxon>Actinomycetota</taxon>
        <taxon>Actinomycetes</taxon>
        <taxon>Jiangellales</taxon>
        <taxon>Jiangellaceae</taxon>
        <taxon>Jiangella</taxon>
    </lineage>
</organism>
<dbReference type="PROSITE" id="PS50977">
    <property type="entry name" value="HTH_TETR_2"/>
    <property type="match status" value="1"/>
</dbReference>
<evidence type="ECO:0000256" key="3">
    <source>
        <dbReference type="ARBA" id="ARBA00023163"/>
    </source>
</evidence>
<dbReference type="AlphaFoldDB" id="A0A2W2C719"/>
<dbReference type="SUPFAM" id="SSF46689">
    <property type="entry name" value="Homeodomain-like"/>
    <property type="match status" value="1"/>
</dbReference>
<keyword evidence="7" id="KW-1185">Reference proteome</keyword>
<dbReference type="SUPFAM" id="SSF48498">
    <property type="entry name" value="Tetracyclin repressor-like, C-terminal domain"/>
    <property type="match status" value="1"/>
</dbReference>
<keyword evidence="1" id="KW-0805">Transcription regulation</keyword>
<keyword evidence="3" id="KW-0804">Transcription</keyword>
<sequence>MTDLDPRPGKRERLVAGAADLLHRQGVQRTTLAQIAQHADVPQGNVYYYFKSRDELVDAVIEHRRAMVRAELARLDKRRTPKSRLKGLAETWTQSSDTITSHGCPLGGLSYELNKSHDGLAEHAATVLREILHWAEAQFRELGRRDAAALAVELLSGIQGAVLLANTFGDEALLISQVRRIERWLDSLG</sequence>
<evidence type="ECO:0000256" key="1">
    <source>
        <dbReference type="ARBA" id="ARBA00023015"/>
    </source>
</evidence>
<evidence type="ECO:0000256" key="2">
    <source>
        <dbReference type="ARBA" id="ARBA00023125"/>
    </source>
</evidence>
<dbReference type="Pfam" id="PF21993">
    <property type="entry name" value="TetR_C_13_2"/>
    <property type="match status" value="1"/>
</dbReference>
<feature type="domain" description="HTH tetR-type" evidence="5">
    <location>
        <begin position="8"/>
        <end position="68"/>
    </location>
</feature>
<evidence type="ECO:0000259" key="5">
    <source>
        <dbReference type="PROSITE" id="PS50977"/>
    </source>
</evidence>
<dbReference type="InterPro" id="IPR001647">
    <property type="entry name" value="HTH_TetR"/>
</dbReference>
<dbReference type="Gene3D" id="1.10.357.10">
    <property type="entry name" value="Tetracycline Repressor, domain 2"/>
    <property type="match status" value="1"/>
</dbReference>
<evidence type="ECO:0000256" key="4">
    <source>
        <dbReference type="PROSITE-ProRule" id="PRU00335"/>
    </source>
</evidence>
<dbReference type="Pfam" id="PF00440">
    <property type="entry name" value="TetR_N"/>
    <property type="match status" value="1"/>
</dbReference>
<dbReference type="PANTHER" id="PTHR47506">
    <property type="entry name" value="TRANSCRIPTIONAL REGULATORY PROTEIN"/>
    <property type="match status" value="1"/>
</dbReference>
<gene>
    <name evidence="6" type="ORF">C1I92_10670</name>
</gene>
<dbReference type="RefSeq" id="WP_111254646.1">
    <property type="nucleotide sequence ID" value="NZ_POTW01000020.1"/>
</dbReference>
<dbReference type="InterPro" id="IPR009057">
    <property type="entry name" value="Homeodomain-like_sf"/>
</dbReference>
<protein>
    <submittedName>
        <fullName evidence="6">TetR family transcriptional regulator</fullName>
    </submittedName>
</protein>
<name>A0A2W2C719_9ACTN</name>
<dbReference type="GO" id="GO:0003677">
    <property type="term" value="F:DNA binding"/>
    <property type="evidence" value="ECO:0007669"/>
    <property type="project" value="UniProtKB-UniRule"/>
</dbReference>
<dbReference type="PRINTS" id="PR00455">
    <property type="entry name" value="HTHTETR"/>
</dbReference>
<dbReference type="PANTHER" id="PTHR47506:SF1">
    <property type="entry name" value="HTH-TYPE TRANSCRIPTIONAL REGULATOR YJDC"/>
    <property type="match status" value="1"/>
</dbReference>
<accession>A0A2W2C719</accession>
<dbReference type="Proteomes" id="UP000248764">
    <property type="component" value="Unassembled WGS sequence"/>
</dbReference>
<dbReference type="EMBL" id="POTW01000020">
    <property type="protein sequence ID" value="PZF83917.1"/>
    <property type="molecule type" value="Genomic_DNA"/>
</dbReference>
<proteinExistence type="predicted"/>
<reference evidence="6 7" key="1">
    <citation type="submission" date="2018-01" db="EMBL/GenBank/DDBJ databases">
        <title>Draft genome sequence of Jiangella sp. GTF31.</title>
        <authorList>
            <person name="Sahin N."/>
            <person name="Ay H."/>
            <person name="Saygin H."/>
        </authorList>
    </citation>
    <scope>NUCLEOTIDE SEQUENCE [LARGE SCALE GENOMIC DNA]</scope>
    <source>
        <strain evidence="6 7">GTF31</strain>
    </source>
</reference>
<keyword evidence="2 4" id="KW-0238">DNA-binding</keyword>
<comment type="caution">
    <text evidence="6">The sequence shown here is derived from an EMBL/GenBank/DDBJ whole genome shotgun (WGS) entry which is preliminary data.</text>
</comment>